<comment type="caution">
    <text evidence="3">The sequence shown here is derived from an EMBL/GenBank/DDBJ whole genome shotgun (WGS) entry which is preliminary data.</text>
</comment>
<name>A0A8J1XLF9_OWEFU</name>
<dbReference type="OrthoDB" id="10005154at2759"/>
<dbReference type="PANTHER" id="PTHR46534">
    <property type="entry name" value="IGGFC_BINDING DOMAIN-CONTAINING PROTEIN"/>
    <property type="match status" value="1"/>
</dbReference>
<feature type="region of interest" description="Disordered" evidence="1">
    <location>
        <begin position="476"/>
        <end position="500"/>
    </location>
</feature>
<organism evidence="3 4">
    <name type="scientific">Owenia fusiformis</name>
    <name type="common">Polychaete worm</name>
    <dbReference type="NCBI Taxonomy" id="6347"/>
    <lineage>
        <taxon>Eukaryota</taxon>
        <taxon>Metazoa</taxon>
        <taxon>Spiralia</taxon>
        <taxon>Lophotrochozoa</taxon>
        <taxon>Annelida</taxon>
        <taxon>Polychaeta</taxon>
        <taxon>Sedentaria</taxon>
        <taxon>Canalipalpata</taxon>
        <taxon>Sabellida</taxon>
        <taxon>Oweniida</taxon>
        <taxon>Oweniidae</taxon>
        <taxon>Owenia</taxon>
    </lineage>
</organism>
<keyword evidence="2" id="KW-0732">Signal</keyword>
<gene>
    <name evidence="3" type="ORF">OFUS_LOCUS25452</name>
</gene>
<feature type="non-terminal residue" evidence="3">
    <location>
        <position position="1"/>
    </location>
</feature>
<feature type="chain" id="PRO_5043501583" evidence="2">
    <location>
        <begin position="21"/>
        <end position="500"/>
    </location>
</feature>
<evidence type="ECO:0000256" key="1">
    <source>
        <dbReference type="SAM" id="MobiDB-lite"/>
    </source>
</evidence>
<reference evidence="3" key="1">
    <citation type="submission" date="2022-03" db="EMBL/GenBank/DDBJ databases">
        <authorList>
            <person name="Martin C."/>
        </authorList>
    </citation>
    <scope>NUCLEOTIDE SEQUENCE</scope>
</reference>
<protein>
    <submittedName>
        <fullName evidence="3">Uncharacterized protein</fullName>
    </submittedName>
</protein>
<evidence type="ECO:0000313" key="3">
    <source>
        <dbReference type="EMBL" id="CAH1801685.1"/>
    </source>
</evidence>
<evidence type="ECO:0000256" key="2">
    <source>
        <dbReference type="SAM" id="SignalP"/>
    </source>
</evidence>
<sequence length="500" mass="53877">MSLYALIISLLLLTTRKAGATRDYDNLGTEFVLMFLQNIDGSFELELFVTTYVNVPVHVNVTSPKWDSPRVDESYTITAGQVQMVTFSNNLRMSGTGKSTKGILVTASDEIALYGFNKETYSTDGFLGLPTDVMGTAYYAMAYSPAKYQTELGIAALFDSTEVSITHTGSTTIVSLDQYETYQMTNSGDISGAKIVANSPISVFSGNKKTTIVPAGLSGWTSDHLVSHLPPVDTWGKELVAIPTPGRLNGDIVKIVASLPNTSVEVTGFPLQTIAESGGLLQLHIPFGQYSKIKASHPIMMMQFSITQTDSESSGDPAMTLVPWMEQYDSQYTFTTPSYSLGSYYNFLMVVIEDTHKTGLLLDGTGVSASWTAYDGITLVSTQLSITEGSHTILHDNSSATFGVMMYGKANYESYGLPAGLKLLQVNTECIPSLNVDDDGVDNDCDGLIDEEMCDVAGTGIDDDNDGAVDEDCWSGLPTTPAPTTTTHTTTTFELTTTTP</sequence>
<feature type="signal peptide" evidence="2">
    <location>
        <begin position="1"/>
        <end position="20"/>
    </location>
</feature>
<proteinExistence type="predicted"/>
<dbReference type="Proteomes" id="UP000749559">
    <property type="component" value="Unassembled WGS sequence"/>
</dbReference>
<evidence type="ECO:0000313" key="4">
    <source>
        <dbReference type="Proteomes" id="UP000749559"/>
    </source>
</evidence>
<dbReference type="EMBL" id="CAIIXF020000012">
    <property type="protein sequence ID" value="CAH1801685.1"/>
    <property type="molecule type" value="Genomic_DNA"/>
</dbReference>
<dbReference type="Pfam" id="PF17517">
    <property type="entry name" value="IgGFc_binding"/>
    <property type="match status" value="1"/>
</dbReference>
<feature type="compositionally biased region" description="Low complexity" evidence="1">
    <location>
        <begin position="478"/>
        <end position="500"/>
    </location>
</feature>
<accession>A0A8J1XLF9</accession>
<dbReference type="AlphaFoldDB" id="A0A8J1XLF9"/>
<dbReference type="PANTHER" id="PTHR46534:SF1">
    <property type="entry name" value="IGGFC-BINDING PROTEIN N-TERMINAL DOMAIN-CONTAINING PROTEIN"/>
    <property type="match status" value="1"/>
</dbReference>
<dbReference type="InterPro" id="IPR035234">
    <property type="entry name" value="IgGFc-bd_N"/>
</dbReference>
<keyword evidence="4" id="KW-1185">Reference proteome</keyword>